<proteinExistence type="inferred from homology"/>
<evidence type="ECO:0000256" key="3">
    <source>
        <dbReference type="ARBA" id="ARBA00005482"/>
    </source>
</evidence>
<dbReference type="GO" id="GO:0005743">
    <property type="term" value="C:mitochondrial inner membrane"/>
    <property type="evidence" value="ECO:0007669"/>
    <property type="project" value="UniProtKB-SubCell"/>
</dbReference>
<dbReference type="Proteomes" id="UP001177023">
    <property type="component" value="Unassembled WGS sequence"/>
</dbReference>
<keyword evidence="11" id="KW-0496">Mitochondrion</keyword>
<feature type="non-terminal residue" evidence="16">
    <location>
        <position position="174"/>
    </location>
</feature>
<keyword evidence="12" id="KW-0472">Membrane</keyword>
<dbReference type="PANTHER" id="PTHR12485:SF1">
    <property type="entry name" value="NADH DEHYDROGENASE [UBIQUINONE] 1 ALPHA SUBCOMPLEX SUBUNIT 7"/>
    <property type="match status" value="1"/>
</dbReference>
<evidence type="ECO:0000313" key="16">
    <source>
        <dbReference type="EMBL" id="CAJ0581253.1"/>
    </source>
</evidence>
<name>A0AA36G7U8_9BILA</name>
<evidence type="ECO:0000256" key="7">
    <source>
        <dbReference type="ARBA" id="ARBA00022660"/>
    </source>
</evidence>
<keyword evidence="10" id="KW-0007">Acetylation</keyword>
<evidence type="ECO:0000256" key="4">
    <source>
        <dbReference type="ARBA" id="ARBA00011533"/>
    </source>
</evidence>
<evidence type="ECO:0000256" key="11">
    <source>
        <dbReference type="ARBA" id="ARBA00023128"/>
    </source>
</evidence>
<evidence type="ECO:0000256" key="6">
    <source>
        <dbReference type="ARBA" id="ARBA00022448"/>
    </source>
</evidence>
<sequence>MSYTKKIADASVQNRSTSPLIAWLRRKLLAVDRLPVTPPPGIAGPDGKAIYHNPSRYPNTQSARSLEPANLPGGVHHKLAANYYLERDGRRTVEPPPAIYEAAGSAGAYRKLTGEELSRAEAYSKGPGENFGLQAPTPGFGAEWKRSKHEELDTQKHDQEMAYFERFDRYAKST</sequence>
<dbReference type="InterPro" id="IPR009947">
    <property type="entry name" value="NDUA7"/>
</dbReference>
<evidence type="ECO:0000256" key="9">
    <source>
        <dbReference type="ARBA" id="ARBA00022982"/>
    </source>
</evidence>
<dbReference type="EMBL" id="CATQJA010002663">
    <property type="protein sequence ID" value="CAJ0581253.1"/>
    <property type="molecule type" value="Genomic_DNA"/>
</dbReference>
<evidence type="ECO:0000256" key="1">
    <source>
        <dbReference type="ARBA" id="ARBA00003195"/>
    </source>
</evidence>
<organism evidence="16 17">
    <name type="scientific">Mesorhabditis spiculigera</name>
    <dbReference type="NCBI Taxonomy" id="96644"/>
    <lineage>
        <taxon>Eukaryota</taxon>
        <taxon>Metazoa</taxon>
        <taxon>Ecdysozoa</taxon>
        <taxon>Nematoda</taxon>
        <taxon>Chromadorea</taxon>
        <taxon>Rhabditida</taxon>
        <taxon>Rhabditina</taxon>
        <taxon>Rhabditomorpha</taxon>
        <taxon>Rhabditoidea</taxon>
        <taxon>Rhabditidae</taxon>
        <taxon>Mesorhabditinae</taxon>
        <taxon>Mesorhabditis</taxon>
    </lineage>
</organism>
<accession>A0AA36G7U8</accession>
<evidence type="ECO:0000256" key="14">
    <source>
        <dbReference type="ARBA" id="ARBA00033401"/>
    </source>
</evidence>
<feature type="region of interest" description="Disordered" evidence="15">
    <location>
        <begin position="123"/>
        <end position="154"/>
    </location>
</feature>
<dbReference type="PANTHER" id="PTHR12485">
    <property type="entry name" value="NADH-UBIQUINONE OXIDOREDUCTASE SUBUNIT B"/>
    <property type="match status" value="1"/>
</dbReference>
<evidence type="ECO:0000256" key="12">
    <source>
        <dbReference type="ARBA" id="ARBA00023136"/>
    </source>
</evidence>
<evidence type="ECO:0000313" key="17">
    <source>
        <dbReference type="Proteomes" id="UP001177023"/>
    </source>
</evidence>
<dbReference type="Pfam" id="PF07347">
    <property type="entry name" value="CI-B14_5a"/>
    <property type="match status" value="1"/>
</dbReference>
<feature type="compositionally biased region" description="Basic and acidic residues" evidence="15">
    <location>
        <begin position="143"/>
        <end position="154"/>
    </location>
</feature>
<comment type="caution">
    <text evidence="16">The sequence shown here is derived from an EMBL/GenBank/DDBJ whole genome shotgun (WGS) entry which is preliminary data.</text>
</comment>
<evidence type="ECO:0000256" key="15">
    <source>
        <dbReference type="SAM" id="MobiDB-lite"/>
    </source>
</evidence>
<reference evidence="16" key="1">
    <citation type="submission" date="2023-06" db="EMBL/GenBank/DDBJ databases">
        <authorList>
            <person name="Delattre M."/>
        </authorList>
    </citation>
    <scope>NUCLEOTIDE SEQUENCE</scope>
    <source>
        <strain evidence="16">AF72</strain>
    </source>
</reference>
<evidence type="ECO:0000256" key="8">
    <source>
        <dbReference type="ARBA" id="ARBA00022792"/>
    </source>
</evidence>
<dbReference type="GO" id="GO:0006120">
    <property type="term" value="P:mitochondrial electron transport, NADH to ubiquinone"/>
    <property type="evidence" value="ECO:0007669"/>
    <property type="project" value="TreeGrafter"/>
</dbReference>
<keyword evidence="8" id="KW-0999">Mitochondrion inner membrane</keyword>
<keyword evidence="17" id="KW-1185">Reference proteome</keyword>
<gene>
    <name evidence="16" type="ORF">MSPICULIGERA_LOCUS19419</name>
</gene>
<dbReference type="AlphaFoldDB" id="A0AA36G7U8"/>
<comment type="function">
    <text evidence="1">Accessory subunit of the mitochondrial membrane respiratory chain NADH dehydrogenase (Complex I), that is believed not to be involved in catalysis. Complex I functions in the transfer of electrons from NADH to the respiratory chain. The immediate electron acceptor for the enzyme is believed to be ubiquinone.</text>
</comment>
<evidence type="ECO:0000256" key="10">
    <source>
        <dbReference type="ARBA" id="ARBA00022990"/>
    </source>
</evidence>
<evidence type="ECO:0000256" key="2">
    <source>
        <dbReference type="ARBA" id="ARBA00004443"/>
    </source>
</evidence>
<evidence type="ECO:0000256" key="5">
    <source>
        <dbReference type="ARBA" id="ARBA00016383"/>
    </source>
</evidence>
<keyword evidence="7" id="KW-0679">Respiratory chain</keyword>
<keyword evidence="6" id="KW-0813">Transport</keyword>
<keyword evidence="9" id="KW-0249">Electron transport</keyword>
<protein>
    <recommendedName>
        <fullName evidence="5">NADH dehydrogenase [ubiquinone] 1 alpha subcomplex subunit 7</fullName>
    </recommendedName>
    <alternativeName>
        <fullName evidence="14">Complex I-B14.5a</fullName>
    </alternativeName>
    <alternativeName>
        <fullName evidence="13">NADH-ubiquinone oxidoreductase subunit B14.5a</fullName>
    </alternativeName>
</protein>
<comment type="subcellular location">
    <subcellularLocation>
        <location evidence="2">Mitochondrion inner membrane</location>
        <topology evidence="2">Peripheral membrane protein</topology>
        <orientation evidence="2">Matrix side</orientation>
    </subcellularLocation>
</comment>
<evidence type="ECO:0000256" key="13">
    <source>
        <dbReference type="ARBA" id="ARBA00030360"/>
    </source>
</evidence>
<comment type="subunit">
    <text evidence="4">Complex I is composed of 45 different subunits.</text>
</comment>
<comment type="similarity">
    <text evidence="3">Belongs to the complex I NDUFA7 subunit family.</text>
</comment>